<name>A0A833SFJ2_9HYME</name>
<evidence type="ECO:0000313" key="3">
    <source>
        <dbReference type="Proteomes" id="UP000655588"/>
    </source>
</evidence>
<reference evidence="2" key="1">
    <citation type="submission" date="2019-11" db="EMBL/GenBank/DDBJ databases">
        <title>The nuclear and mitochondrial genomes of Frieseomelitta varia - a highly eusocial stingless bee (Meliponini) with a permanently sterile worker caste.</title>
        <authorList>
            <person name="Freitas F.C.P."/>
            <person name="Lourenco A.P."/>
            <person name="Nunes F.M.F."/>
            <person name="Paschoal A.R."/>
            <person name="Abreu F.C.P."/>
            <person name="Barbin F.O."/>
            <person name="Bataglia L."/>
            <person name="Cardoso-Junior C.A.M."/>
            <person name="Cervoni M.S."/>
            <person name="Silva S.R."/>
            <person name="Dalarmi F."/>
            <person name="Del Lama M.A."/>
            <person name="Depintor T.S."/>
            <person name="Ferreira K.M."/>
            <person name="Goria P.S."/>
            <person name="Jaskot M.C."/>
            <person name="Lago D.C."/>
            <person name="Luna-Lucena D."/>
            <person name="Moda L.M."/>
            <person name="Nascimento L."/>
            <person name="Pedrino M."/>
            <person name="Rabico F.O."/>
            <person name="Sanches F.C."/>
            <person name="Santos D.E."/>
            <person name="Santos C.G."/>
            <person name="Vieira J."/>
            <person name="Lopes T.F."/>
            <person name="Barchuk A.R."/>
            <person name="Hartfelder K."/>
            <person name="Simoes Z.L.P."/>
            <person name="Bitondi M.M.G."/>
            <person name="Pinheiro D.G."/>
        </authorList>
    </citation>
    <scope>NUCLEOTIDE SEQUENCE</scope>
    <source>
        <strain evidence="2">USP_RPSP 00005682</strain>
        <tissue evidence="2">Whole individual</tissue>
    </source>
</reference>
<feature type="transmembrane region" description="Helical" evidence="1">
    <location>
        <begin position="95"/>
        <end position="114"/>
    </location>
</feature>
<organism evidence="2 3">
    <name type="scientific">Frieseomelitta varia</name>
    <dbReference type="NCBI Taxonomy" id="561572"/>
    <lineage>
        <taxon>Eukaryota</taxon>
        <taxon>Metazoa</taxon>
        <taxon>Ecdysozoa</taxon>
        <taxon>Arthropoda</taxon>
        <taxon>Hexapoda</taxon>
        <taxon>Insecta</taxon>
        <taxon>Pterygota</taxon>
        <taxon>Neoptera</taxon>
        <taxon>Endopterygota</taxon>
        <taxon>Hymenoptera</taxon>
        <taxon>Apocrita</taxon>
        <taxon>Aculeata</taxon>
        <taxon>Apoidea</taxon>
        <taxon>Anthophila</taxon>
        <taxon>Apidae</taxon>
        <taxon>Frieseomelitta</taxon>
    </lineage>
</organism>
<dbReference type="EMBL" id="WNWW01000246">
    <property type="protein sequence ID" value="KAF3427792.1"/>
    <property type="molecule type" value="Genomic_DNA"/>
</dbReference>
<comment type="caution">
    <text evidence="2">The sequence shown here is derived from an EMBL/GenBank/DDBJ whole genome shotgun (WGS) entry which is preliminary data.</text>
</comment>
<gene>
    <name evidence="2" type="ORF">E2986_03021</name>
</gene>
<keyword evidence="1" id="KW-1133">Transmembrane helix</keyword>
<protein>
    <submittedName>
        <fullName evidence="2">Uncharacterized protein</fullName>
    </submittedName>
</protein>
<proteinExistence type="predicted"/>
<keyword evidence="1" id="KW-0812">Transmembrane</keyword>
<evidence type="ECO:0000313" key="2">
    <source>
        <dbReference type="EMBL" id="KAF3427792.1"/>
    </source>
</evidence>
<keyword evidence="3" id="KW-1185">Reference proteome</keyword>
<accession>A0A833SFJ2</accession>
<sequence length="164" mass="19292">MALKLRDFEISQIHIKPNELKGKRWFELPASYFGWCEVEAVSILLFCEQVHKSARMVIIHIKPSIVDPLKGKYTKGSKLKTLHTAMAKANPLVTYYSYIFIPFTIVVPIILYFGHRNEQYIPKYYEYIYIIRPDDPRVQRIRKDDSLRLNPTFMLDSIHMPGTI</sequence>
<dbReference type="AlphaFoldDB" id="A0A833SFJ2"/>
<dbReference type="Proteomes" id="UP000655588">
    <property type="component" value="Unassembled WGS sequence"/>
</dbReference>
<evidence type="ECO:0000256" key="1">
    <source>
        <dbReference type="SAM" id="Phobius"/>
    </source>
</evidence>
<keyword evidence="1" id="KW-0472">Membrane</keyword>